<accession>A0A1H1Q6X6</accession>
<dbReference type="InterPro" id="IPR017520">
    <property type="entry name" value="CHP03086"/>
</dbReference>
<dbReference type="AlphaFoldDB" id="A0A1H1Q6X6"/>
<dbReference type="RefSeq" id="WP_092652459.1">
    <property type="nucleotide sequence ID" value="NZ_LT629732.1"/>
</dbReference>
<organism evidence="2 3">
    <name type="scientific">Actinopolymorpha singaporensis</name>
    <dbReference type="NCBI Taxonomy" id="117157"/>
    <lineage>
        <taxon>Bacteria</taxon>
        <taxon>Bacillati</taxon>
        <taxon>Actinomycetota</taxon>
        <taxon>Actinomycetes</taxon>
        <taxon>Propionibacteriales</taxon>
        <taxon>Actinopolymorphaceae</taxon>
        <taxon>Actinopolymorpha</taxon>
    </lineage>
</organism>
<dbReference type="SUPFAM" id="SSF109854">
    <property type="entry name" value="DinB/YfiT-like putative metalloenzymes"/>
    <property type="match status" value="1"/>
</dbReference>
<protein>
    <submittedName>
        <fullName evidence="2">TIGR03086 family protein</fullName>
    </submittedName>
</protein>
<dbReference type="Pfam" id="PF11716">
    <property type="entry name" value="MDMPI_N"/>
    <property type="match status" value="1"/>
</dbReference>
<dbReference type="OrthoDB" id="5185819at2"/>
<dbReference type="NCBIfam" id="TIGR03083">
    <property type="entry name" value="maleylpyruvate isomerase family mycothiol-dependent enzyme"/>
    <property type="match status" value="1"/>
</dbReference>
<sequence length="191" mass="21020">MALFDLLPAERHREIAGGFRDRVRGAKDWDAPAPVAGWNARDVVRHLVEWFPPFLAAGAGIELTAGPSVDDDPVAAWETQCAAVQALLDDPETPQRLLSNPHIGEVPLDRAIDQFYTSDVFMHTWDLARATGQDDQLEPEFCAALLSGMEPIDDLLRSSGQYGPAVATPDDADPQTRMLGFIGRDPFWTPR</sequence>
<evidence type="ECO:0000259" key="1">
    <source>
        <dbReference type="Pfam" id="PF11716"/>
    </source>
</evidence>
<reference evidence="2 3" key="1">
    <citation type="submission" date="2016-10" db="EMBL/GenBank/DDBJ databases">
        <authorList>
            <person name="de Groot N.N."/>
        </authorList>
    </citation>
    <scope>NUCLEOTIDE SEQUENCE [LARGE SCALE GENOMIC DNA]</scope>
    <source>
        <strain evidence="2 3">DSM 22024</strain>
    </source>
</reference>
<dbReference type="InterPro" id="IPR024344">
    <property type="entry name" value="MDMPI_metal-binding"/>
</dbReference>
<evidence type="ECO:0000313" key="3">
    <source>
        <dbReference type="Proteomes" id="UP000198983"/>
    </source>
</evidence>
<dbReference type="STRING" id="117157.SAMN04489717_1906"/>
<gene>
    <name evidence="2" type="ORF">SAMN04489717_1906</name>
</gene>
<dbReference type="InterPro" id="IPR034660">
    <property type="entry name" value="DinB/YfiT-like"/>
</dbReference>
<dbReference type="InterPro" id="IPR017517">
    <property type="entry name" value="Maleyloyr_isom"/>
</dbReference>
<proteinExistence type="predicted"/>
<dbReference type="GO" id="GO:0046872">
    <property type="term" value="F:metal ion binding"/>
    <property type="evidence" value="ECO:0007669"/>
    <property type="project" value="InterPro"/>
</dbReference>
<name>A0A1H1Q6X6_9ACTN</name>
<evidence type="ECO:0000313" key="2">
    <source>
        <dbReference type="EMBL" id="SDS19150.1"/>
    </source>
</evidence>
<dbReference type="NCBIfam" id="TIGR03086">
    <property type="entry name" value="TIGR03086 family metal-binding protein"/>
    <property type="match status" value="1"/>
</dbReference>
<dbReference type="EMBL" id="LT629732">
    <property type="protein sequence ID" value="SDS19150.1"/>
    <property type="molecule type" value="Genomic_DNA"/>
</dbReference>
<dbReference type="Proteomes" id="UP000198983">
    <property type="component" value="Chromosome I"/>
</dbReference>
<feature type="domain" description="Mycothiol-dependent maleylpyruvate isomerase metal-binding" evidence="1">
    <location>
        <begin position="16"/>
        <end position="128"/>
    </location>
</feature>
<keyword evidence="3" id="KW-1185">Reference proteome</keyword>